<comment type="caution">
    <text evidence="1">The sequence shown here is derived from an EMBL/GenBank/DDBJ whole genome shotgun (WGS) entry which is preliminary data.</text>
</comment>
<evidence type="ECO:0000313" key="1">
    <source>
        <dbReference type="EMBL" id="CAJ1377747.1"/>
    </source>
</evidence>
<name>A0AA36MSV5_9DINO</name>
<gene>
    <name evidence="1" type="ORF">EVOR1521_LOCUS6467</name>
</gene>
<dbReference type="AlphaFoldDB" id="A0AA36MSV5"/>
<protein>
    <submittedName>
        <fullName evidence="1">Uncharacterized protein</fullName>
    </submittedName>
</protein>
<dbReference type="EMBL" id="CAUJNA010000485">
    <property type="protein sequence ID" value="CAJ1377747.1"/>
    <property type="molecule type" value="Genomic_DNA"/>
</dbReference>
<dbReference type="Proteomes" id="UP001178507">
    <property type="component" value="Unassembled WGS sequence"/>
</dbReference>
<organism evidence="1 2">
    <name type="scientific">Effrenium voratum</name>
    <dbReference type="NCBI Taxonomy" id="2562239"/>
    <lineage>
        <taxon>Eukaryota</taxon>
        <taxon>Sar</taxon>
        <taxon>Alveolata</taxon>
        <taxon>Dinophyceae</taxon>
        <taxon>Suessiales</taxon>
        <taxon>Symbiodiniaceae</taxon>
        <taxon>Effrenium</taxon>
    </lineage>
</organism>
<proteinExistence type="predicted"/>
<keyword evidence="2" id="KW-1185">Reference proteome</keyword>
<reference evidence="1" key="1">
    <citation type="submission" date="2023-08" db="EMBL/GenBank/DDBJ databases">
        <authorList>
            <person name="Chen Y."/>
            <person name="Shah S."/>
            <person name="Dougan E. K."/>
            <person name="Thang M."/>
            <person name="Chan C."/>
        </authorList>
    </citation>
    <scope>NUCLEOTIDE SEQUENCE</scope>
</reference>
<accession>A0AA36MSV5</accession>
<evidence type="ECO:0000313" key="2">
    <source>
        <dbReference type="Proteomes" id="UP001178507"/>
    </source>
</evidence>
<sequence>MSYSPPGSPIDPRGFAIIVKRIEKGKLAGTATGKAATLDTSVWIFGKSMGLVQLPKDLDDDFSPHYFKYGAKVWSSQEFPYLTFMEAGMKAGGIVEFHSQLPKTGKLQSTTVQPAKSGGLCSCFKGLISKMCSKKGSELSLPLART</sequence>